<feature type="compositionally biased region" description="Low complexity" evidence="1">
    <location>
        <begin position="461"/>
        <end position="471"/>
    </location>
</feature>
<dbReference type="Pfam" id="PF20150">
    <property type="entry name" value="2EXR"/>
    <property type="match status" value="1"/>
</dbReference>
<reference evidence="3 4" key="1">
    <citation type="submission" date="2017-12" db="EMBL/GenBank/DDBJ databases">
        <title>Comparative genomics of Botrytis spp.</title>
        <authorList>
            <person name="Valero-Jimenez C.A."/>
            <person name="Tapia P."/>
            <person name="Veloso J."/>
            <person name="Silva-Moreno E."/>
            <person name="Staats M."/>
            <person name="Valdes J.H."/>
            <person name="Van Kan J.A.L."/>
        </authorList>
    </citation>
    <scope>NUCLEOTIDE SEQUENCE [LARGE SCALE GENOMIC DNA]</scope>
    <source>
        <strain evidence="3 4">Be9601</strain>
    </source>
</reference>
<gene>
    <name evidence="3" type="ORF">BELL_0030g00320</name>
</gene>
<keyword evidence="4" id="KW-1185">Reference proteome</keyword>
<feature type="region of interest" description="Disordered" evidence="1">
    <location>
        <begin position="454"/>
        <end position="491"/>
    </location>
</feature>
<evidence type="ECO:0000256" key="1">
    <source>
        <dbReference type="SAM" id="MobiDB-lite"/>
    </source>
</evidence>
<dbReference type="EMBL" id="PQXM01000030">
    <property type="protein sequence ID" value="TGO79527.1"/>
    <property type="molecule type" value="Genomic_DNA"/>
</dbReference>
<protein>
    <recommendedName>
        <fullName evidence="2">2EXR domain-containing protein</fullName>
    </recommendedName>
</protein>
<dbReference type="PANTHER" id="PTHR35910">
    <property type="entry name" value="2EXR DOMAIN-CONTAINING PROTEIN"/>
    <property type="match status" value="1"/>
</dbReference>
<evidence type="ECO:0000259" key="2">
    <source>
        <dbReference type="Pfam" id="PF20150"/>
    </source>
</evidence>
<feature type="compositionally biased region" description="Polar residues" evidence="1">
    <location>
        <begin position="1"/>
        <end position="11"/>
    </location>
</feature>
<evidence type="ECO:0000313" key="4">
    <source>
        <dbReference type="Proteomes" id="UP000297229"/>
    </source>
</evidence>
<evidence type="ECO:0000313" key="3">
    <source>
        <dbReference type="EMBL" id="TGO79527.1"/>
    </source>
</evidence>
<dbReference type="AlphaFoldDB" id="A0A4Z1KDN0"/>
<sequence length="580" mass="66442">MSDPTIPSETMATPPPLLQPKAESSFHRFQEVPYTIRAKIWEYSLPAPRIIHMSSMSTRAQIHRFLNRPETWGQSSLQFCFYENGSDLYRGDETQPEKSPLRSACRESREIWLQNYIIPEIQLSHEWEIKLGVKPHAFGNCRNTQCVRLKARYPVRSHMIPHEHNYYLNSDGRLFYVVVRGFIDMNRDTLIMDPVVFSLVNGDLGLDLNISKLRSIAYTSSIEYRPLWKPPGNNGRYEVVEGTRLLISDRGSGYHAADPDINETFVDLQAGNARNALVRIEEPEDLPADKKKSIASKDIIQYILLGETNTAIVNWGDPGNPPGRKVGWEIHEHHLLPLYPSVRETIMSPINAPRYNWIWGRGTNFGLPIVGIQSHFNNRLNHGVQLEKDFQDYLKEHEDSGNRHFWHGLKFQVCALGDAVRLNVSAITRGQGGTQVLMGEDFFDVESEGEIPFEFTSGKVSPSSSSSSLPSYPEERGSENSISQNKEQKVEVPMREDERCILHLEKGVYLHWDPTGAPIQVTRNVYAGVQALFERAWQDHDYETNRRNEAYLECECHLGQRSFFVHGLDFEEFFSSVSQF</sequence>
<dbReference type="InterPro" id="IPR045518">
    <property type="entry name" value="2EXR"/>
</dbReference>
<feature type="domain" description="2EXR" evidence="2">
    <location>
        <begin position="26"/>
        <end position="116"/>
    </location>
</feature>
<feature type="region of interest" description="Disordered" evidence="1">
    <location>
        <begin position="1"/>
        <end position="20"/>
    </location>
</feature>
<dbReference type="PANTHER" id="PTHR35910:SF1">
    <property type="entry name" value="2EXR DOMAIN-CONTAINING PROTEIN"/>
    <property type="match status" value="1"/>
</dbReference>
<accession>A0A4Z1KDN0</accession>
<dbReference type="OrthoDB" id="3561261at2759"/>
<name>A0A4Z1KDN0_9HELO</name>
<dbReference type="Proteomes" id="UP000297229">
    <property type="component" value="Unassembled WGS sequence"/>
</dbReference>
<organism evidence="3 4">
    <name type="scientific">Botrytis elliptica</name>
    <dbReference type="NCBI Taxonomy" id="278938"/>
    <lineage>
        <taxon>Eukaryota</taxon>
        <taxon>Fungi</taxon>
        <taxon>Dikarya</taxon>
        <taxon>Ascomycota</taxon>
        <taxon>Pezizomycotina</taxon>
        <taxon>Leotiomycetes</taxon>
        <taxon>Helotiales</taxon>
        <taxon>Sclerotiniaceae</taxon>
        <taxon>Botrytis</taxon>
    </lineage>
</organism>
<proteinExistence type="predicted"/>
<comment type="caution">
    <text evidence="3">The sequence shown here is derived from an EMBL/GenBank/DDBJ whole genome shotgun (WGS) entry which is preliminary data.</text>
</comment>